<protein>
    <submittedName>
        <fullName evidence="2">Gluconate 2-dehydrogenase (Acceptor)</fullName>
    </submittedName>
</protein>
<proteinExistence type="predicted"/>
<dbReference type="GeneID" id="99789580"/>
<feature type="region of interest" description="Disordered" evidence="1">
    <location>
        <begin position="265"/>
        <end position="316"/>
    </location>
</feature>
<feature type="region of interest" description="Disordered" evidence="1">
    <location>
        <begin position="1"/>
        <end position="46"/>
    </location>
</feature>
<dbReference type="AlphaFoldDB" id="A0A6P2K200"/>
<feature type="compositionally biased region" description="Polar residues" evidence="1">
    <location>
        <begin position="9"/>
        <end position="23"/>
    </location>
</feature>
<evidence type="ECO:0000313" key="3">
    <source>
        <dbReference type="Proteomes" id="UP000494222"/>
    </source>
</evidence>
<dbReference type="InterPro" id="IPR027056">
    <property type="entry name" value="Gluconate_2DH_su3"/>
</dbReference>
<name>A0A6P2K200_9BURK</name>
<sequence>MAAAHGDDTTQWSDTRYEQNAITRRSAGAGVRPARIPETRRHRSRAVAVGACDTGGDASPIASAAQHAADGVRLDTYRPVFFSPEEWQFVLAAVDRLIPHDDEGPGALDLNVPVFIDRQLESGYGYATHWYMQGPFRAASPLFGYQSRLTPRELYRAGIRATNARCMRDFAGKRFAELAVAEQTDVLARLESGAIAFDEISSTDFFAFLLENTREGYLSDPIHGGNNAMGSWKMIGFPGARADFLDWVGTGKRYPYGPVSIDGQSGRHAYAARHETGSGRRRRRDGLDRVDHGYGPGRGRLDRGRPRARRESGHEP</sequence>
<evidence type="ECO:0000256" key="1">
    <source>
        <dbReference type="SAM" id="MobiDB-lite"/>
    </source>
</evidence>
<dbReference type="Proteomes" id="UP000494222">
    <property type="component" value="Unassembled WGS sequence"/>
</dbReference>
<dbReference type="EMBL" id="CABVPL010000012">
    <property type="protein sequence ID" value="VWB50895.1"/>
    <property type="molecule type" value="Genomic_DNA"/>
</dbReference>
<organism evidence="2 3">
    <name type="scientific">Burkholderia latens</name>
    <dbReference type="NCBI Taxonomy" id="488446"/>
    <lineage>
        <taxon>Bacteria</taxon>
        <taxon>Pseudomonadati</taxon>
        <taxon>Pseudomonadota</taxon>
        <taxon>Betaproteobacteria</taxon>
        <taxon>Burkholderiales</taxon>
        <taxon>Burkholderiaceae</taxon>
        <taxon>Burkholderia</taxon>
        <taxon>Burkholderia cepacia complex</taxon>
    </lineage>
</organism>
<feature type="compositionally biased region" description="Basic and acidic residues" evidence="1">
    <location>
        <begin position="299"/>
        <end position="316"/>
    </location>
</feature>
<accession>A0A6P2K200</accession>
<gene>
    <name evidence="2" type="ORF">BLA24064_02315</name>
</gene>
<reference evidence="2 3" key="1">
    <citation type="submission" date="2019-09" db="EMBL/GenBank/DDBJ databases">
        <authorList>
            <person name="Depoorter E."/>
        </authorList>
    </citation>
    <scope>NUCLEOTIDE SEQUENCE [LARGE SCALE GENOMIC DNA]</scope>
    <source>
        <strain evidence="2">LMG 24064</strain>
    </source>
</reference>
<evidence type="ECO:0000313" key="2">
    <source>
        <dbReference type="EMBL" id="VWB50895.1"/>
    </source>
</evidence>
<dbReference type="RefSeq" id="WP_244130570.1">
    <property type="nucleotide sequence ID" value="NZ_CABVPL010000012.1"/>
</dbReference>
<dbReference type="Pfam" id="PF13618">
    <property type="entry name" value="Gluconate_2-dh3"/>
    <property type="match status" value="1"/>
</dbReference>